<feature type="domain" description="PAC" evidence="8">
    <location>
        <begin position="255"/>
        <end position="308"/>
    </location>
</feature>
<dbReference type="Pfam" id="PF00512">
    <property type="entry name" value="HisKA"/>
    <property type="match status" value="1"/>
</dbReference>
<dbReference type="SUPFAM" id="SSF47384">
    <property type="entry name" value="Homodimeric domain of signal transducing histidine kinase"/>
    <property type="match status" value="1"/>
</dbReference>
<keyword evidence="9" id="KW-0067">ATP-binding</keyword>
<dbReference type="Gene3D" id="3.30.450.20">
    <property type="entry name" value="PAS domain"/>
    <property type="match status" value="2"/>
</dbReference>
<dbReference type="GO" id="GO:0005524">
    <property type="term" value="F:ATP binding"/>
    <property type="evidence" value="ECO:0007669"/>
    <property type="project" value="UniProtKB-KW"/>
</dbReference>
<dbReference type="InterPro" id="IPR036097">
    <property type="entry name" value="HisK_dim/P_sf"/>
</dbReference>
<dbReference type="PROSITE" id="PS50113">
    <property type="entry name" value="PAC"/>
    <property type="match status" value="1"/>
</dbReference>
<dbReference type="InterPro" id="IPR003594">
    <property type="entry name" value="HATPase_dom"/>
</dbReference>
<dbReference type="InterPro" id="IPR000700">
    <property type="entry name" value="PAS-assoc_C"/>
</dbReference>
<gene>
    <name evidence="9" type="ORF">RQM65_04785</name>
</gene>
<organism evidence="9 10">
    <name type="scientific">Pricia mediterranea</name>
    <dbReference type="NCBI Taxonomy" id="3076079"/>
    <lineage>
        <taxon>Bacteria</taxon>
        <taxon>Pseudomonadati</taxon>
        <taxon>Bacteroidota</taxon>
        <taxon>Flavobacteriia</taxon>
        <taxon>Flavobacteriales</taxon>
        <taxon>Flavobacteriaceae</taxon>
        <taxon>Pricia</taxon>
    </lineage>
</organism>
<evidence type="ECO:0000256" key="4">
    <source>
        <dbReference type="ARBA" id="ARBA00022679"/>
    </source>
</evidence>
<dbReference type="EMBL" id="JAVTTP010000001">
    <property type="protein sequence ID" value="MDT7827978.1"/>
    <property type="molecule type" value="Genomic_DNA"/>
</dbReference>
<evidence type="ECO:0000259" key="8">
    <source>
        <dbReference type="PROSITE" id="PS50113"/>
    </source>
</evidence>
<reference evidence="9 10" key="1">
    <citation type="submission" date="2023-09" db="EMBL/GenBank/DDBJ databases">
        <title>Novel taxa isolated from Blanes Bay.</title>
        <authorList>
            <person name="Rey-Velasco X."/>
            <person name="Lucena T."/>
        </authorList>
    </citation>
    <scope>NUCLEOTIDE SEQUENCE [LARGE SCALE GENOMIC DNA]</scope>
    <source>
        <strain evidence="9 10">S334</strain>
    </source>
</reference>
<comment type="catalytic activity">
    <reaction evidence="1">
        <text>ATP + protein L-histidine = ADP + protein N-phospho-L-histidine.</text>
        <dbReference type="EC" id="2.7.13.3"/>
    </reaction>
</comment>
<keyword evidence="4" id="KW-0808">Transferase</keyword>
<keyword evidence="3" id="KW-0597">Phosphoprotein</keyword>
<evidence type="ECO:0000259" key="7">
    <source>
        <dbReference type="PROSITE" id="PS50109"/>
    </source>
</evidence>
<keyword evidence="9" id="KW-0547">Nucleotide-binding</keyword>
<dbReference type="Proteomes" id="UP001250656">
    <property type="component" value="Unassembled WGS sequence"/>
</dbReference>
<dbReference type="InterPro" id="IPR052162">
    <property type="entry name" value="Sensor_kinase/Photoreceptor"/>
</dbReference>
<dbReference type="InterPro" id="IPR004358">
    <property type="entry name" value="Sig_transdc_His_kin-like_C"/>
</dbReference>
<feature type="domain" description="Histidine kinase" evidence="7">
    <location>
        <begin position="351"/>
        <end position="578"/>
    </location>
</feature>
<dbReference type="CDD" id="cd00082">
    <property type="entry name" value="HisKA"/>
    <property type="match status" value="1"/>
</dbReference>
<feature type="coiled-coil region" evidence="6">
    <location>
        <begin position="299"/>
        <end position="344"/>
    </location>
</feature>
<keyword evidence="5" id="KW-0418">Kinase</keyword>
<dbReference type="SMART" id="SM00388">
    <property type="entry name" value="HisKA"/>
    <property type="match status" value="1"/>
</dbReference>
<proteinExistence type="predicted"/>
<sequence length="584" mass="66154">MISKRPDRVLNFLEGGGEMGQIIRDKNWASTELGIPENWPLALKFAIGTMLKTAFPNFIFWGKDYRCFYNDAYRPSLGIEGKHPFILGQKAEDAWPEIIDTIKPLLDSVWETGEPTWSENQLIPFYRNGRIENIYWTFSYSALINDDGAIGGILTTCAETTEAVENLQKLELREKNLKNKSEQLQLALDVAEMAIWEMDPQTKIAVGDERFRKWHGLPQTGDFNLEESMDRIPAEHRETIKNALDQSTSNTHGRLDIEYPIYDPETEKERIVRAKGRTRFDQEGCAVRTIGVLQDISEIVRARTKLENFSKKLENQVAQRTMELQDANTELTLYLEKLKRTNTELESFAYVSSHDLKEPLRKIQMYTSRIQEPGNENLSDTDKKYFAKIIGAASRMRALIDDLLAFSRTDVDQADFAPTDLNTILAEVLDDLSVEIERKGASINSDQLPTVESVPFQMRQVFGNLLSNALKFARDARPKVKITAEVLPEREVEELGWHAEGVTYHKVSIEDNGIGFAEGMETKIFEVFQRLHGKSDFEGTGIGLSIVKKIIDNHNGVISADSVEGKGSTFTIIIPEIHGRGVQG</sequence>
<dbReference type="InterPro" id="IPR003661">
    <property type="entry name" value="HisK_dim/P_dom"/>
</dbReference>
<dbReference type="InterPro" id="IPR005467">
    <property type="entry name" value="His_kinase_dom"/>
</dbReference>
<evidence type="ECO:0000313" key="10">
    <source>
        <dbReference type="Proteomes" id="UP001250656"/>
    </source>
</evidence>
<dbReference type="PROSITE" id="PS50109">
    <property type="entry name" value="HIS_KIN"/>
    <property type="match status" value="1"/>
</dbReference>
<dbReference type="InterPro" id="IPR035965">
    <property type="entry name" value="PAS-like_dom_sf"/>
</dbReference>
<keyword evidence="10" id="KW-1185">Reference proteome</keyword>
<dbReference type="SUPFAM" id="SSF55874">
    <property type="entry name" value="ATPase domain of HSP90 chaperone/DNA topoisomerase II/histidine kinase"/>
    <property type="match status" value="1"/>
</dbReference>
<dbReference type="Gene3D" id="1.10.287.130">
    <property type="match status" value="1"/>
</dbReference>
<dbReference type="SUPFAM" id="SSF55785">
    <property type="entry name" value="PYP-like sensor domain (PAS domain)"/>
    <property type="match status" value="1"/>
</dbReference>
<dbReference type="EC" id="2.7.13.3" evidence="2"/>
<keyword evidence="6" id="KW-0175">Coiled coil</keyword>
<name>A0ABU3L3Z7_9FLAO</name>
<comment type="caution">
    <text evidence="9">The sequence shown here is derived from an EMBL/GenBank/DDBJ whole genome shotgun (WGS) entry which is preliminary data.</text>
</comment>
<dbReference type="SMART" id="SM00387">
    <property type="entry name" value="HATPase_c"/>
    <property type="match status" value="1"/>
</dbReference>
<evidence type="ECO:0000256" key="6">
    <source>
        <dbReference type="SAM" id="Coils"/>
    </source>
</evidence>
<evidence type="ECO:0000313" key="9">
    <source>
        <dbReference type="EMBL" id="MDT7827978.1"/>
    </source>
</evidence>
<dbReference type="PRINTS" id="PR00344">
    <property type="entry name" value="BCTRLSENSOR"/>
</dbReference>
<feature type="coiled-coil region" evidence="6">
    <location>
        <begin position="160"/>
        <end position="194"/>
    </location>
</feature>
<evidence type="ECO:0000256" key="3">
    <source>
        <dbReference type="ARBA" id="ARBA00022553"/>
    </source>
</evidence>
<evidence type="ECO:0000256" key="1">
    <source>
        <dbReference type="ARBA" id="ARBA00000085"/>
    </source>
</evidence>
<dbReference type="PANTHER" id="PTHR43304:SF1">
    <property type="entry name" value="PAC DOMAIN-CONTAINING PROTEIN"/>
    <property type="match status" value="1"/>
</dbReference>
<evidence type="ECO:0000256" key="5">
    <source>
        <dbReference type="ARBA" id="ARBA00022777"/>
    </source>
</evidence>
<evidence type="ECO:0000256" key="2">
    <source>
        <dbReference type="ARBA" id="ARBA00012438"/>
    </source>
</evidence>
<accession>A0ABU3L3Z7</accession>
<dbReference type="InterPro" id="IPR036890">
    <property type="entry name" value="HATPase_C_sf"/>
</dbReference>
<dbReference type="RefSeq" id="WP_314013109.1">
    <property type="nucleotide sequence ID" value="NZ_JAVTTP010000001.1"/>
</dbReference>
<dbReference type="Pfam" id="PF02518">
    <property type="entry name" value="HATPase_c"/>
    <property type="match status" value="1"/>
</dbReference>
<dbReference type="PANTHER" id="PTHR43304">
    <property type="entry name" value="PHYTOCHROME-LIKE PROTEIN CPH1"/>
    <property type="match status" value="1"/>
</dbReference>
<dbReference type="Gene3D" id="3.30.565.10">
    <property type="entry name" value="Histidine kinase-like ATPase, C-terminal domain"/>
    <property type="match status" value="1"/>
</dbReference>
<protein>
    <recommendedName>
        <fullName evidence="2">histidine kinase</fullName>
        <ecNumber evidence="2">2.7.13.3</ecNumber>
    </recommendedName>
</protein>